<dbReference type="Gene3D" id="1.10.520.40">
    <property type="entry name" value="CRISPR-associated protein Cse2"/>
    <property type="match status" value="1"/>
</dbReference>
<keyword evidence="3" id="KW-1185">Reference proteome</keyword>
<gene>
    <name evidence="2" type="ORF">FHR33_009677</name>
</gene>
<dbReference type="Proteomes" id="UP000579945">
    <property type="component" value="Unassembled WGS sequence"/>
</dbReference>
<name>A0A7W5VCU5_9ACTN</name>
<comment type="caution">
    <text evidence="2">The sequence shown here is derived from an EMBL/GenBank/DDBJ whole genome shotgun (WGS) entry which is preliminary data.</text>
</comment>
<evidence type="ECO:0000256" key="1">
    <source>
        <dbReference type="SAM" id="MobiDB-lite"/>
    </source>
</evidence>
<dbReference type="InterPro" id="IPR013382">
    <property type="entry name" value="CRISPR-assoc_prot_Cse2"/>
</dbReference>
<dbReference type="NCBIfam" id="TIGR02548">
    <property type="entry name" value="casB_cse2"/>
    <property type="match status" value="1"/>
</dbReference>
<protein>
    <submittedName>
        <fullName evidence="2">CRISPR type I-E-associated protein CasB/Cse2</fullName>
    </submittedName>
</protein>
<evidence type="ECO:0000313" key="2">
    <source>
        <dbReference type="EMBL" id="MBB3733724.1"/>
    </source>
</evidence>
<reference evidence="2 3" key="1">
    <citation type="submission" date="2020-08" db="EMBL/GenBank/DDBJ databases">
        <title>Sequencing the genomes of 1000 actinobacteria strains.</title>
        <authorList>
            <person name="Klenk H.-P."/>
        </authorList>
    </citation>
    <scope>NUCLEOTIDE SEQUENCE [LARGE SCALE GENOMIC DNA]</scope>
    <source>
        <strain evidence="2 3">DSM 44320</strain>
    </source>
</reference>
<dbReference type="RefSeq" id="WP_183662384.1">
    <property type="nucleotide sequence ID" value="NZ_BAAAXX010000004.1"/>
</dbReference>
<dbReference type="Pfam" id="PF09485">
    <property type="entry name" value="CRISPR_Cse2"/>
    <property type="match status" value="1"/>
</dbReference>
<feature type="region of interest" description="Disordered" evidence="1">
    <location>
        <begin position="78"/>
        <end position="114"/>
    </location>
</feature>
<accession>A0A7W5VCU5</accession>
<dbReference type="AlphaFoldDB" id="A0A7W5VCU5"/>
<proteinExistence type="predicted"/>
<organism evidence="2 3">
    <name type="scientific">Nonomuraea dietziae</name>
    <dbReference type="NCBI Taxonomy" id="65515"/>
    <lineage>
        <taxon>Bacteria</taxon>
        <taxon>Bacillati</taxon>
        <taxon>Actinomycetota</taxon>
        <taxon>Actinomycetes</taxon>
        <taxon>Streptosporangiales</taxon>
        <taxon>Streptosporangiaceae</taxon>
        <taxon>Nonomuraea</taxon>
    </lineage>
</organism>
<dbReference type="GeneID" id="95395659"/>
<evidence type="ECO:0000313" key="3">
    <source>
        <dbReference type="Proteomes" id="UP000579945"/>
    </source>
</evidence>
<dbReference type="EMBL" id="JACIBV010000003">
    <property type="protein sequence ID" value="MBB3733724.1"/>
    <property type="molecule type" value="Genomic_DNA"/>
</dbReference>
<sequence>MKSIPSIDTADKYVGYLNRIAQIDPARRSALRRGLGRPVEDPMVRRAHAVVVPWLPVGSGRAVESAYYSVAALVASRPAERQEPTKPASPPGEEKTPERPTTSIGGTLGAAVREGKLNPDTVEARLHLLCRQDVTGLHRQLPGLVRHLTSKEITPDWGRLLVDLSRWGSRRDLVTKRWLQDYYRAAKPMTDNSESEVQ</sequence>
<dbReference type="InterPro" id="IPR038287">
    <property type="entry name" value="Cse2_sf"/>
</dbReference>